<reference evidence="5" key="1">
    <citation type="submission" date="2019-02" db="EMBL/GenBank/DDBJ databases">
        <authorList>
            <person name="Pothier F.J."/>
        </authorList>
    </citation>
    <scope>NUCLEOTIDE SEQUENCE</scope>
    <source>
        <strain evidence="5">CI-1B</strain>
    </source>
</reference>
<dbReference type="Gene3D" id="3.40.50.1460">
    <property type="match status" value="1"/>
</dbReference>
<dbReference type="Pfam" id="PF00656">
    <property type="entry name" value="Peptidase_C14"/>
    <property type="match status" value="1"/>
</dbReference>
<evidence type="ECO:0000256" key="3">
    <source>
        <dbReference type="PROSITE-ProRule" id="PRU00339"/>
    </source>
</evidence>
<keyword evidence="6" id="KW-1185">Reference proteome</keyword>
<comment type="caution">
    <text evidence="5">The sequence shown here is derived from an EMBL/GenBank/DDBJ whole genome shotgun (WGS) entry which is preliminary data.</text>
</comment>
<keyword evidence="1" id="KW-0677">Repeat</keyword>
<evidence type="ECO:0000256" key="1">
    <source>
        <dbReference type="ARBA" id="ARBA00022737"/>
    </source>
</evidence>
<evidence type="ECO:0000313" key="5">
    <source>
        <dbReference type="EMBL" id="VIO76330.1"/>
    </source>
</evidence>
<dbReference type="GO" id="GO:0004197">
    <property type="term" value="F:cysteine-type endopeptidase activity"/>
    <property type="evidence" value="ECO:0007669"/>
    <property type="project" value="InterPro"/>
</dbReference>
<dbReference type="InterPro" id="IPR001309">
    <property type="entry name" value="Pept_C14_p20"/>
</dbReference>
<dbReference type="OrthoDB" id="9816009at2"/>
<dbReference type="EMBL" id="CAADFC020000028">
    <property type="protein sequence ID" value="VIO76330.1"/>
    <property type="molecule type" value="Genomic_DNA"/>
</dbReference>
<feature type="repeat" description="TPR" evidence="3">
    <location>
        <begin position="140"/>
        <end position="173"/>
    </location>
</feature>
<dbReference type="InterPro" id="IPR011990">
    <property type="entry name" value="TPR-like_helical_dom_sf"/>
</dbReference>
<evidence type="ECO:0000313" key="6">
    <source>
        <dbReference type="Proteomes" id="UP000328092"/>
    </source>
</evidence>
<feature type="repeat" description="TPR" evidence="3">
    <location>
        <begin position="208"/>
        <end position="241"/>
    </location>
</feature>
<dbReference type="PROSITE" id="PS50005">
    <property type="entry name" value="TPR"/>
    <property type="match status" value="6"/>
</dbReference>
<dbReference type="Gene3D" id="1.25.40.10">
    <property type="entry name" value="Tetratricopeptide repeat domain"/>
    <property type="match status" value="3"/>
</dbReference>
<feature type="domain" description="Caspase family p20" evidence="4">
    <location>
        <begin position="508"/>
        <end position="636"/>
    </location>
</feature>
<protein>
    <submittedName>
        <fullName evidence="5">Bacteriophage adsorption protein A</fullName>
    </submittedName>
</protein>
<organism evidence="5 6">
    <name type="scientific">Bradyrhizobium ivorense</name>
    <dbReference type="NCBI Taxonomy" id="2511166"/>
    <lineage>
        <taxon>Bacteria</taxon>
        <taxon>Pseudomonadati</taxon>
        <taxon>Pseudomonadota</taxon>
        <taxon>Alphaproteobacteria</taxon>
        <taxon>Hyphomicrobiales</taxon>
        <taxon>Nitrobacteraceae</taxon>
        <taxon>Bradyrhizobium</taxon>
    </lineage>
</organism>
<name>A0A508TPR6_9BRAD</name>
<dbReference type="InterPro" id="IPR011600">
    <property type="entry name" value="Pept_C14_caspase"/>
</dbReference>
<dbReference type="InterPro" id="IPR029030">
    <property type="entry name" value="Caspase-like_dom_sf"/>
</dbReference>
<accession>A0A508TPR6</accession>
<dbReference type="SUPFAM" id="SSF52129">
    <property type="entry name" value="Caspase-like"/>
    <property type="match status" value="1"/>
</dbReference>
<feature type="repeat" description="TPR" evidence="3">
    <location>
        <begin position="72"/>
        <end position="105"/>
    </location>
</feature>
<dbReference type="PROSITE" id="PS50208">
    <property type="entry name" value="CASPASE_P20"/>
    <property type="match status" value="1"/>
</dbReference>
<proteinExistence type="predicted"/>
<feature type="repeat" description="TPR" evidence="3">
    <location>
        <begin position="106"/>
        <end position="139"/>
    </location>
</feature>
<dbReference type="GO" id="GO:0006508">
    <property type="term" value="P:proteolysis"/>
    <property type="evidence" value="ECO:0007669"/>
    <property type="project" value="InterPro"/>
</dbReference>
<dbReference type="InterPro" id="IPR050498">
    <property type="entry name" value="Ycf3"/>
</dbReference>
<feature type="repeat" description="TPR" evidence="3">
    <location>
        <begin position="276"/>
        <end position="309"/>
    </location>
</feature>
<gene>
    <name evidence="5" type="primary">nfrA</name>
    <name evidence="5" type="ORF">CI1B_63550</name>
</gene>
<dbReference type="Pfam" id="PF13414">
    <property type="entry name" value="TPR_11"/>
    <property type="match status" value="1"/>
</dbReference>
<dbReference type="Pfam" id="PF13432">
    <property type="entry name" value="TPR_16"/>
    <property type="match status" value="3"/>
</dbReference>
<dbReference type="Proteomes" id="UP000328092">
    <property type="component" value="Unassembled WGS sequence"/>
</dbReference>
<dbReference type="PANTHER" id="PTHR44858">
    <property type="entry name" value="TETRATRICOPEPTIDE REPEAT PROTEIN 6"/>
    <property type="match status" value="1"/>
</dbReference>
<dbReference type="AlphaFoldDB" id="A0A508TPR6"/>
<keyword evidence="2 3" id="KW-0802">TPR repeat</keyword>
<feature type="repeat" description="TPR" evidence="3">
    <location>
        <begin position="310"/>
        <end position="343"/>
    </location>
</feature>
<dbReference type="SUPFAM" id="SSF48452">
    <property type="entry name" value="TPR-like"/>
    <property type="match status" value="1"/>
</dbReference>
<sequence>MTETPQIFFMLIANMKAPFFWVFFAVIFLSSTPLLADRDDGILCAQSAKSPDRSIPACTRLLASKLPNADLSAIFNDRGVAWYVKGRFDSAVSDFTQAIDLKPEFAAAYVNRGLAWRRLNSPAKALADFSTALEVDPNNVDAHSERAAALYDQGEIESAIADYDELIRLRPDYVRAYINQAACFELKYEFDKALAQVNEAMRRAPDDLEIHHRRAEILVRKNDFEAALAEFESILKLAPKDWRALAERGDLRRIQRQLPAALDDQNYALKIKPDSSVILARRGDVFKDMGDFEKAIADTSKAILLDNTNADAFATRGDVWRLKSNFARAKKDLNRAIELQPKDPENFTLRANMSLDEGALDLALTDYDAALRLQPSYVAAIVGKGRVYEAKRDKSTATKLYQRALSLPSADPRTSISAQSEARSRLNEFQRIEQAEASAKEEARSLANAKQLSEIEAKARAEAETKAKLEYQQRLAAEILARNETAAFEARNKQAVEEARLASEVGIRVALVIGNSAYEAVPMLPNPQRDAEAVAAAFKKLGFQTVIPGRNLTRAEFLSKIREFEDLAAAADWAVIFYAGHGLEMNGLNYLLPIDVRLLSDRDVQDEAISLDRMLQAAERAKKLRLVILDSCRDNPFLSTMRRTVATRSIGRGLARIDPEVGTLVAYAAREGQISRDGNGDHSPFTTSFLKNIVDPKLEINMLFRRVRDEVLQETQRRQEPFMYGSLPGESFYFAIR</sequence>
<dbReference type="PANTHER" id="PTHR44858:SF1">
    <property type="entry name" value="UDP-N-ACETYLGLUCOSAMINE--PEPTIDE N-ACETYLGLUCOSAMINYLTRANSFERASE SPINDLY-RELATED"/>
    <property type="match status" value="1"/>
</dbReference>
<evidence type="ECO:0000256" key="2">
    <source>
        <dbReference type="ARBA" id="ARBA00022803"/>
    </source>
</evidence>
<evidence type="ECO:0000259" key="4">
    <source>
        <dbReference type="PROSITE" id="PS50208"/>
    </source>
</evidence>
<dbReference type="InterPro" id="IPR019734">
    <property type="entry name" value="TPR_rpt"/>
</dbReference>
<dbReference type="Pfam" id="PF13181">
    <property type="entry name" value="TPR_8"/>
    <property type="match status" value="1"/>
</dbReference>
<dbReference type="SMART" id="SM00028">
    <property type="entry name" value="TPR"/>
    <property type="match status" value="10"/>
</dbReference>